<organism evidence="1 2">
    <name type="scientific">Paenibacillus curdlanolyticus YK9</name>
    <dbReference type="NCBI Taxonomy" id="717606"/>
    <lineage>
        <taxon>Bacteria</taxon>
        <taxon>Bacillati</taxon>
        <taxon>Bacillota</taxon>
        <taxon>Bacilli</taxon>
        <taxon>Bacillales</taxon>
        <taxon>Paenibacillaceae</taxon>
        <taxon>Paenibacillus</taxon>
    </lineage>
</organism>
<dbReference type="Proteomes" id="UP000005387">
    <property type="component" value="Unassembled WGS sequence"/>
</dbReference>
<accession>E0I589</accession>
<keyword evidence="2" id="KW-1185">Reference proteome</keyword>
<reference evidence="1 2" key="1">
    <citation type="submission" date="2010-07" db="EMBL/GenBank/DDBJ databases">
        <title>The draft genome of Paenibacillus curdlanolyticus YK9.</title>
        <authorList>
            <consortium name="US DOE Joint Genome Institute (JGI-PGF)"/>
            <person name="Lucas S."/>
            <person name="Copeland A."/>
            <person name="Lapidus A."/>
            <person name="Cheng J.-F."/>
            <person name="Bruce D."/>
            <person name="Goodwin L."/>
            <person name="Pitluck S."/>
            <person name="Land M.L."/>
            <person name="Hauser L."/>
            <person name="Chang Y.-J."/>
            <person name="Jeffries C."/>
            <person name="Anderson I.J."/>
            <person name="Johnson E."/>
            <person name="Loganathan U."/>
            <person name="Mulhopadhyay B."/>
            <person name="Kyrpides N."/>
            <person name="Woyke T.J."/>
        </authorList>
    </citation>
    <scope>NUCLEOTIDE SEQUENCE [LARGE SCALE GENOMIC DNA]</scope>
    <source>
        <strain evidence="1 2">YK9</strain>
    </source>
</reference>
<dbReference type="RefSeq" id="WP_006036826.1">
    <property type="nucleotide sequence ID" value="NZ_AEDD01000002.1"/>
</dbReference>
<evidence type="ECO:0000313" key="2">
    <source>
        <dbReference type="Proteomes" id="UP000005387"/>
    </source>
</evidence>
<proteinExistence type="predicted"/>
<gene>
    <name evidence="1" type="ORF">PaecuDRAFT_0811</name>
</gene>
<name>E0I589_9BACL</name>
<dbReference type="EMBL" id="AEDD01000002">
    <property type="protein sequence ID" value="EFM12131.1"/>
    <property type="molecule type" value="Genomic_DNA"/>
</dbReference>
<evidence type="ECO:0000313" key="1">
    <source>
        <dbReference type="EMBL" id="EFM12131.1"/>
    </source>
</evidence>
<protein>
    <submittedName>
        <fullName evidence="1">Uncharacterized protein</fullName>
    </submittedName>
</protein>
<dbReference type="AlphaFoldDB" id="E0I589"/>
<sequence length="246" mass="28655">MKLRELITSKNEDLFNRVTAQYKINLQPSTDEGCWSSNIDIKSKHATIYWADSQHPEEAFTHELLHFDIQRQGFKRLRYGICSADGAGHWFPIFMESLDNELQHHKMYDQYVAMGYNPDFFYDDDDAVAVPLLINEILNTPIPNKMTLLPHYLTVTSAGIERLLPDLDNVKQRFRQKCSQRVASIFDVIDEQILKWISFDGYDAQEPITQIIRSIPHAQQTFIGYGERSEFPNNGFFTEEPFKLNI</sequence>
<dbReference type="OrthoDB" id="9429479at2"/>